<feature type="signal peptide" evidence="1">
    <location>
        <begin position="1"/>
        <end position="19"/>
    </location>
</feature>
<dbReference type="Proteomes" id="UP000238375">
    <property type="component" value="Unassembled WGS sequence"/>
</dbReference>
<dbReference type="InterPro" id="IPR036249">
    <property type="entry name" value="Thioredoxin-like_sf"/>
</dbReference>
<keyword evidence="3" id="KW-0413">Isomerase</keyword>
<name>A0A2T0SM19_9BACT</name>
<evidence type="ECO:0000313" key="3">
    <source>
        <dbReference type="EMBL" id="PRY34467.1"/>
    </source>
</evidence>
<dbReference type="OrthoDB" id="6399635at2"/>
<dbReference type="Gene3D" id="1.25.40.10">
    <property type="entry name" value="Tetratricopeptide repeat domain"/>
    <property type="match status" value="1"/>
</dbReference>
<proteinExistence type="predicted"/>
<keyword evidence="1" id="KW-0732">Signal</keyword>
<protein>
    <submittedName>
        <fullName evidence="3">Thiol-disulfide isomerase/thioredoxin</fullName>
    </submittedName>
</protein>
<dbReference type="AlphaFoldDB" id="A0A2T0SM19"/>
<comment type="caution">
    <text evidence="3">The sequence shown here is derived from an EMBL/GenBank/DDBJ whole genome shotgun (WGS) entry which is preliminary data.</text>
</comment>
<feature type="chain" id="PRO_5015785507" evidence="1">
    <location>
        <begin position="20"/>
        <end position="631"/>
    </location>
</feature>
<dbReference type="CDD" id="cd02966">
    <property type="entry name" value="TlpA_like_family"/>
    <property type="match status" value="1"/>
</dbReference>
<dbReference type="InterPro" id="IPR011990">
    <property type="entry name" value="TPR-like_helical_dom_sf"/>
</dbReference>
<sequence>MKTLAFLFPLVWATGLTQAQFRYAPVAPQVGQVVSFTYTPQGTPLATDSLIEARFVRYGAPAVMSLSQPAGIKLVRQGADYVGQLTLPRTNVSGMMLLFRNPQQPRRVDLNRGLLYAIPVCDDKGCPLPHALGGQASVFTRSHFLYESDARSDLNRVVQLYELELAEHPDLRPLYWSDYLAALVKQRKPGFGPKVDAGIRSYLASRPKPTLAELTTAAQLYESMGDFTKANAVREQQKTADPAGSLAQKDRAMAVRNQADWTKKKAMYQAFAKEFPTSSYLPALSVMMTDGYYKNNDIRGMLALVNTLPPTQTDVLMLNTIAFQMADEKRDVPTAELLIERALADLDVQPRPTNIPASQWTREKANRHRQLQNTYARTLEQQGRHADAWPAYQTVISPDDIESSDARLNERYFLCALQTNHATQAQARTEEAIQLGLATNRLKAAYRDWYAKQPGQTLASADTHVHELESDLREDLRDELRSVMINEPAPAFSMTDLQGRTISSAACRGKVVVLDFWATWCGPCIASFPAMQQAQARFQSDPNVRFLFVNTREGGPLQRVHSFMERNTYPFVVPIDAQQRVANAYKVQGIPTKVVIDGKGRVRYRAIGYNGDPEATVKELAMVVEMLKEEL</sequence>
<dbReference type="SUPFAM" id="SSF52833">
    <property type="entry name" value="Thioredoxin-like"/>
    <property type="match status" value="1"/>
</dbReference>
<dbReference type="GO" id="GO:0016209">
    <property type="term" value="F:antioxidant activity"/>
    <property type="evidence" value="ECO:0007669"/>
    <property type="project" value="InterPro"/>
</dbReference>
<dbReference type="InterPro" id="IPR013766">
    <property type="entry name" value="Thioredoxin_domain"/>
</dbReference>
<dbReference type="InterPro" id="IPR050553">
    <property type="entry name" value="Thioredoxin_ResA/DsbE_sf"/>
</dbReference>
<dbReference type="GO" id="GO:0006950">
    <property type="term" value="P:response to stress"/>
    <property type="evidence" value="ECO:0007669"/>
    <property type="project" value="UniProtKB-ARBA"/>
</dbReference>
<reference evidence="3 4" key="1">
    <citation type="submission" date="2018-03" db="EMBL/GenBank/DDBJ databases">
        <title>Genomic Encyclopedia of Archaeal and Bacterial Type Strains, Phase II (KMG-II): from individual species to whole genera.</title>
        <authorList>
            <person name="Goeker M."/>
        </authorList>
    </citation>
    <scope>NUCLEOTIDE SEQUENCE [LARGE SCALE GENOMIC DNA]</scope>
    <source>
        <strain evidence="3 4">DSM 28354</strain>
    </source>
</reference>
<feature type="domain" description="Thioredoxin" evidence="2">
    <location>
        <begin position="483"/>
        <end position="631"/>
    </location>
</feature>
<dbReference type="EMBL" id="PVTE01000017">
    <property type="protein sequence ID" value="PRY34467.1"/>
    <property type="molecule type" value="Genomic_DNA"/>
</dbReference>
<dbReference type="Pfam" id="PF00578">
    <property type="entry name" value="AhpC-TSA"/>
    <property type="match status" value="1"/>
</dbReference>
<evidence type="ECO:0000256" key="1">
    <source>
        <dbReference type="SAM" id="SignalP"/>
    </source>
</evidence>
<dbReference type="GO" id="GO:0016853">
    <property type="term" value="F:isomerase activity"/>
    <property type="evidence" value="ECO:0007669"/>
    <property type="project" value="UniProtKB-KW"/>
</dbReference>
<evidence type="ECO:0000313" key="4">
    <source>
        <dbReference type="Proteomes" id="UP000238375"/>
    </source>
</evidence>
<dbReference type="PANTHER" id="PTHR42852:SF17">
    <property type="entry name" value="THIOREDOXIN-LIKE PROTEIN HI_1115"/>
    <property type="match status" value="1"/>
</dbReference>
<accession>A0A2T0SM19</accession>
<dbReference type="InterPro" id="IPR000866">
    <property type="entry name" value="AhpC/TSA"/>
</dbReference>
<dbReference type="Gene3D" id="3.40.30.10">
    <property type="entry name" value="Glutaredoxin"/>
    <property type="match status" value="1"/>
</dbReference>
<evidence type="ECO:0000259" key="2">
    <source>
        <dbReference type="PROSITE" id="PS51352"/>
    </source>
</evidence>
<dbReference type="PROSITE" id="PS51352">
    <property type="entry name" value="THIOREDOXIN_2"/>
    <property type="match status" value="1"/>
</dbReference>
<organism evidence="3 4">
    <name type="scientific">Spirosoma oryzae</name>
    <dbReference type="NCBI Taxonomy" id="1469603"/>
    <lineage>
        <taxon>Bacteria</taxon>
        <taxon>Pseudomonadati</taxon>
        <taxon>Bacteroidota</taxon>
        <taxon>Cytophagia</taxon>
        <taxon>Cytophagales</taxon>
        <taxon>Cytophagaceae</taxon>
        <taxon>Spirosoma</taxon>
    </lineage>
</organism>
<gene>
    <name evidence="3" type="ORF">CLV58_11771</name>
</gene>
<keyword evidence="4" id="KW-1185">Reference proteome</keyword>
<dbReference type="PANTHER" id="PTHR42852">
    <property type="entry name" value="THIOL:DISULFIDE INTERCHANGE PROTEIN DSBE"/>
    <property type="match status" value="1"/>
</dbReference>
<dbReference type="GO" id="GO:0016491">
    <property type="term" value="F:oxidoreductase activity"/>
    <property type="evidence" value="ECO:0007669"/>
    <property type="project" value="InterPro"/>
</dbReference>
<dbReference type="RefSeq" id="WP_106139396.1">
    <property type="nucleotide sequence ID" value="NZ_PVTE01000017.1"/>
</dbReference>